<dbReference type="Pfam" id="PF00935">
    <property type="entry name" value="Ribosomal_L44"/>
    <property type="match status" value="1"/>
</dbReference>
<evidence type="ECO:0000256" key="4">
    <source>
        <dbReference type="ARBA" id="ARBA00029633"/>
    </source>
</evidence>
<dbReference type="Proteomes" id="UP000650582">
    <property type="component" value="Unassembled WGS sequence"/>
</dbReference>
<dbReference type="EMBL" id="JACYCC010000128">
    <property type="protein sequence ID" value="KAF8675099.1"/>
    <property type="molecule type" value="Genomic_DNA"/>
</dbReference>
<dbReference type="FunFam" id="3.10.450.80:FF:000001">
    <property type="entry name" value="60S ribosomal protein L44"/>
    <property type="match status" value="1"/>
</dbReference>
<dbReference type="AlphaFoldDB" id="A0A8H7LKX9"/>
<dbReference type="GO" id="GO:0006412">
    <property type="term" value="P:translation"/>
    <property type="evidence" value="ECO:0007669"/>
    <property type="project" value="InterPro"/>
</dbReference>
<evidence type="ECO:0000313" key="8">
    <source>
        <dbReference type="EMBL" id="KAF8675099.1"/>
    </source>
</evidence>
<gene>
    <name evidence="8" type="ORF">RHS04_06790</name>
</gene>
<name>A0A8H7LKX9_9AGAM</name>
<dbReference type="PROSITE" id="PS01172">
    <property type="entry name" value="RIBOSOMAL_L44E"/>
    <property type="match status" value="1"/>
</dbReference>
<proteinExistence type="inferred from homology"/>
<dbReference type="Gene3D" id="3.10.450.80">
    <property type="match status" value="1"/>
</dbReference>
<evidence type="ECO:0000256" key="6">
    <source>
        <dbReference type="ARBA" id="ARBA00035340"/>
    </source>
</evidence>
<evidence type="ECO:0000256" key="2">
    <source>
        <dbReference type="ARBA" id="ARBA00022980"/>
    </source>
</evidence>
<evidence type="ECO:0000256" key="1">
    <source>
        <dbReference type="ARBA" id="ARBA00009364"/>
    </source>
</evidence>
<sequence>MILPERVQRQISTFSRRLRQCQAELKLLNAEERIEEHDVLCESEFMSIFRDTCILVQEEHATSPPYLTELTSEVQKIHNRALGYAYGIGDLYDFMPSWAHDDAAGRALIVDRSEGALSLPHATIPMMLEMLNIDPETAMQKVGKILPDPWNLHMKRHPKSTLLSRFRPDLPPLTATPSSPLAASVYDARCEVTSIDSILPTKLRMSSGSSCLAMTGTCGHKNRTPGLNFCLPDDSLGVRFLNPELSDVATQLTMDEDSQMIYVGDRSHVKSFAWGDNEGPYRFLYPVYTLDSKCSDGPIAVLPGGRVVRAGAGGVALWNTDELEMQGCDAETVIGDQSDPEEASHGGTSDTLFSSSIPRSSFIRFTDIPNLTPTVWEPLPNNPSTFLCAEYFELIKYGCVSIDLEYSGKTVARYLGHGGAVSDFSVSATDSQMFLTACHDGYARLFDIRQPLPVITLDACGADAFCEAVVLAHPDGIPTVFTGTGKHEQIKVWDIRACTPIYELATGNNAVKSLAWDSKRDCLYAATECAYMDRMGRHYDYRPGRVPSQSSQEGEASYEEDYDRCWPFEAWHAEDYFGYTFDAGDHRIFRYAFKEDPNTSILPALLLRSSHAFEITFRMLSAAMLCSRPVDSVWYYIYPLHHSSRASHDSPFGLIDLHPVRSPLVNASRPLADDYKMVNIPKTRRTYCKGKTCKKHTPHKVTQYKKGKDSIFAQGKRRYDRKQSGYGGQTKPVFHKKAKTTKKVVLRLECTVCKYKMQLALKRCKHFELGGDKKTKGAALQF</sequence>
<dbReference type="InterPro" id="IPR053708">
    <property type="entry name" value="Ribosomal_LSU_eL42"/>
</dbReference>
<evidence type="ECO:0000313" key="9">
    <source>
        <dbReference type="Proteomes" id="UP000650582"/>
    </source>
</evidence>
<dbReference type="SMART" id="SM00320">
    <property type="entry name" value="WD40"/>
    <property type="match status" value="1"/>
</dbReference>
<comment type="caution">
    <text evidence="8">The sequence shown here is derived from an EMBL/GenBank/DDBJ whole genome shotgun (WGS) entry which is preliminary data.</text>
</comment>
<reference evidence="8" key="1">
    <citation type="submission" date="2020-09" db="EMBL/GenBank/DDBJ databases">
        <title>Comparative genome analyses of four rice-infecting Rhizoctonia solani isolates reveal extensive enrichment of homogalacturonan modification genes.</title>
        <authorList>
            <person name="Lee D.-Y."/>
            <person name="Jeon J."/>
            <person name="Kim K.-T."/>
            <person name="Cheong K."/>
            <person name="Song H."/>
            <person name="Choi G."/>
            <person name="Ko J."/>
            <person name="Opiyo S.O."/>
            <person name="Zuo S."/>
            <person name="Madhav S."/>
            <person name="Lee Y.-H."/>
            <person name="Wang G.-L."/>
        </authorList>
    </citation>
    <scope>NUCLEOTIDE SEQUENCE</scope>
    <source>
        <strain evidence="8">AG1-IA YN-7</strain>
    </source>
</reference>
<evidence type="ECO:0000256" key="5">
    <source>
        <dbReference type="ARBA" id="ARBA00035236"/>
    </source>
</evidence>
<dbReference type="GO" id="GO:1990904">
    <property type="term" value="C:ribonucleoprotein complex"/>
    <property type="evidence" value="ECO:0007669"/>
    <property type="project" value="UniProtKB-KW"/>
</dbReference>
<evidence type="ECO:0000256" key="3">
    <source>
        <dbReference type="ARBA" id="ARBA00023274"/>
    </source>
</evidence>
<dbReference type="PANTHER" id="PTHR10369">
    <property type="entry name" value="60S RIBOSOMAL PROTEIN L36A/L44"/>
    <property type="match status" value="1"/>
</dbReference>
<dbReference type="Gene3D" id="2.130.10.10">
    <property type="entry name" value="YVTN repeat-like/Quinoprotein amine dehydrogenase"/>
    <property type="match status" value="1"/>
</dbReference>
<dbReference type="GO" id="GO:0003735">
    <property type="term" value="F:structural constituent of ribosome"/>
    <property type="evidence" value="ECO:0007669"/>
    <property type="project" value="InterPro"/>
</dbReference>
<dbReference type="InterPro" id="IPR015943">
    <property type="entry name" value="WD40/YVTN_repeat-like_dom_sf"/>
</dbReference>
<organism evidence="8 9">
    <name type="scientific">Rhizoctonia solani</name>
    <dbReference type="NCBI Taxonomy" id="456999"/>
    <lineage>
        <taxon>Eukaryota</taxon>
        <taxon>Fungi</taxon>
        <taxon>Dikarya</taxon>
        <taxon>Basidiomycota</taxon>
        <taxon>Agaricomycotina</taxon>
        <taxon>Agaricomycetes</taxon>
        <taxon>Cantharellales</taxon>
        <taxon>Ceratobasidiaceae</taxon>
        <taxon>Rhizoctonia</taxon>
    </lineage>
</organism>
<dbReference type="SUPFAM" id="SSF57829">
    <property type="entry name" value="Zn-binding ribosomal proteins"/>
    <property type="match status" value="1"/>
</dbReference>
<dbReference type="InterPro" id="IPR036322">
    <property type="entry name" value="WD40_repeat_dom_sf"/>
</dbReference>
<keyword evidence="3 7" id="KW-0687">Ribonucleoprotein</keyword>
<keyword evidence="2 7" id="KW-0689">Ribosomal protein</keyword>
<comment type="similarity">
    <text evidence="1 7">Belongs to the eukaryotic ribosomal protein eL42 family.</text>
</comment>
<protein>
    <recommendedName>
        <fullName evidence="5">Large ribosomal subunit protein eL42</fullName>
    </recommendedName>
    <alternativeName>
        <fullName evidence="4">60S ribosomal protein L41</fullName>
    </alternativeName>
    <alternativeName>
        <fullName evidence="6">60S ribosomal protein L44</fullName>
    </alternativeName>
</protein>
<dbReference type="InterPro" id="IPR001680">
    <property type="entry name" value="WD40_rpt"/>
</dbReference>
<evidence type="ECO:0000256" key="7">
    <source>
        <dbReference type="RuleBase" id="RU000666"/>
    </source>
</evidence>
<dbReference type="SUPFAM" id="SSF50978">
    <property type="entry name" value="WD40 repeat-like"/>
    <property type="match status" value="1"/>
</dbReference>
<dbReference type="InterPro" id="IPR000552">
    <property type="entry name" value="Ribosomal_eL44"/>
</dbReference>
<accession>A0A8H7LKX9</accession>
<dbReference type="InterPro" id="IPR011332">
    <property type="entry name" value="Ribosomal_zn-bd"/>
</dbReference>
<dbReference type="GO" id="GO:0005840">
    <property type="term" value="C:ribosome"/>
    <property type="evidence" value="ECO:0007669"/>
    <property type="project" value="UniProtKB-KW"/>
</dbReference>